<keyword evidence="5" id="KW-0614">Plasmid</keyword>
<evidence type="ECO:0000256" key="3">
    <source>
        <dbReference type="ARBA" id="ARBA00022777"/>
    </source>
</evidence>
<dbReference type="Gene3D" id="3.40.50.10350">
    <property type="entry name" value="Glycerate kinase, domain 1"/>
    <property type="match status" value="1"/>
</dbReference>
<dbReference type="Gene3D" id="3.90.1510.10">
    <property type="entry name" value="Glycerate kinase, domain 2"/>
    <property type="match status" value="1"/>
</dbReference>
<organism evidence="5 6">
    <name type="scientific">Rhodococcus pseudokoreensis</name>
    <dbReference type="NCBI Taxonomy" id="2811421"/>
    <lineage>
        <taxon>Bacteria</taxon>
        <taxon>Bacillati</taxon>
        <taxon>Actinomycetota</taxon>
        <taxon>Actinomycetes</taxon>
        <taxon>Mycobacteriales</taxon>
        <taxon>Nocardiaceae</taxon>
        <taxon>Rhodococcus</taxon>
    </lineage>
</organism>
<evidence type="ECO:0000313" key="5">
    <source>
        <dbReference type="EMBL" id="QSE88000.1"/>
    </source>
</evidence>
<keyword evidence="6" id="KW-1185">Reference proteome</keyword>
<dbReference type="PANTHER" id="PTHR21599">
    <property type="entry name" value="GLYCERATE KINASE"/>
    <property type="match status" value="1"/>
</dbReference>
<dbReference type="Pfam" id="PF02595">
    <property type="entry name" value="Gly_kinase"/>
    <property type="match status" value="1"/>
</dbReference>
<sequence length="379" mass="38356">MPGHVVVAPDKFKGSISAADAAAQISRGIQRCDPTIRTIECPIADGGEGTLAAALAAGFERIPVAAPGPTGQRTLTAYARKGTLAVVEMADISGLHRLSGGVLRPLTASSRGLGTVVARALDDGCREIVLGIGGSACTDGGAGFLRALGAEVVNVHGSPIPDGGGALSQATMLDVSWLHPGLGHAKIILASDVDNPLCGPTGAAAVYGPQKGATPTQVAELDAALAHWADRVAAATGRDARDNPGAGAAGGVGFAAMTVLQAEFRSGIELILDLVDIDQHLDGACAVITGEGSLDHQSLHGKAPIGVRLHATAHDVPTYAIVGVSRLSPEEQAASEFSAIYSLQDREPDVTRSMADAADLIASAAEDLAANYLLALDRS</sequence>
<accession>A0A974ZRT0</accession>
<protein>
    <submittedName>
        <fullName evidence="5">Glycerate kinase</fullName>
    </submittedName>
</protein>
<dbReference type="InterPro" id="IPR018193">
    <property type="entry name" value="Glyc_kinase_flavodox-like_fold"/>
</dbReference>
<proteinExistence type="inferred from homology"/>
<name>A0A974ZRT0_9NOCA</name>
<reference evidence="5 6" key="1">
    <citation type="journal article" date="2021" name="Microbiol. Resour. Announc.">
        <title>Complete Genome Sequences of Two Rhodococcus sp. Strains with Large and Linear Chromosomes, Isolated from Apple Rhizosphere.</title>
        <authorList>
            <person name="Benning S."/>
            <person name="Brugnone N."/>
            <person name="Siani R."/>
            <person name="Kublik S."/>
            <person name="Schloter M."/>
            <person name="Rad V."/>
        </authorList>
    </citation>
    <scope>NUCLEOTIDE SEQUENCE [LARGE SCALE GENOMIC DNA]</scope>
    <source>
        <strain evidence="5 6">R79</strain>
    </source>
</reference>
<evidence type="ECO:0000256" key="2">
    <source>
        <dbReference type="ARBA" id="ARBA00022679"/>
    </source>
</evidence>
<reference evidence="5 6" key="2">
    <citation type="journal article" date="2022" name="Arch. Microbiol.">
        <title>Rhodococcus pseudokoreensis sp. nov. isolated from the rhizosphere of young M26 apple rootstocks.</title>
        <authorList>
            <person name="Kampfer P."/>
            <person name="Glaeser S.P."/>
            <person name="Blom J."/>
            <person name="Wolf J."/>
            <person name="Benning S."/>
            <person name="Schloter M."/>
            <person name="Neumann-Schaal M."/>
        </authorList>
    </citation>
    <scope>NUCLEOTIDE SEQUENCE [LARGE SCALE GENOMIC DNA]</scope>
    <source>
        <strain evidence="5 6">R79</strain>
    </source>
</reference>
<dbReference type="NCBIfam" id="TIGR00045">
    <property type="entry name" value="glycerate kinase"/>
    <property type="match status" value="1"/>
</dbReference>
<dbReference type="PIRSF" id="PIRSF006078">
    <property type="entry name" value="GlxK"/>
    <property type="match status" value="1"/>
</dbReference>
<dbReference type="InterPro" id="IPR018197">
    <property type="entry name" value="Glycerate_kinase_RE-like"/>
</dbReference>
<gene>
    <name evidence="5" type="ORF">JWS13_04865</name>
</gene>
<dbReference type="PANTHER" id="PTHR21599:SF0">
    <property type="entry name" value="GLYCERATE KINASE"/>
    <property type="match status" value="1"/>
</dbReference>
<comment type="similarity">
    <text evidence="1 4">Belongs to the glycerate kinase type-1 family.</text>
</comment>
<evidence type="ECO:0000313" key="6">
    <source>
        <dbReference type="Proteomes" id="UP000662986"/>
    </source>
</evidence>
<keyword evidence="2 4" id="KW-0808">Transferase</keyword>
<dbReference type="InterPro" id="IPR036129">
    <property type="entry name" value="Glycerate_kinase_sf"/>
</dbReference>
<evidence type="ECO:0000256" key="1">
    <source>
        <dbReference type="ARBA" id="ARBA00006284"/>
    </source>
</evidence>
<dbReference type="SUPFAM" id="SSF110738">
    <property type="entry name" value="Glycerate kinase I"/>
    <property type="match status" value="1"/>
</dbReference>
<dbReference type="EMBL" id="CP070618">
    <property type="protein sequence ID" value="QSE88000.1"/>
    <property type="molecule type" value="Genomic_DNA"/>
</dbReference>
<dbReference type="InterPro" id="IPR004381">
    <property type="entry name" value="Glycerate_kinase"/>
</dbReference>
<dbReference type="RefSeq" id="WP_206004760.1">
    <property type="nucleotide sequence ID" value="NZ_CP070618.1"/>
</dbReference>
<keyword evidence="3 4" id="KW-0418">Kinase</keyword>
<evidence type="ECO:0000256" key="4">
    <source>
        <dbReference type="PIRNR" id="PIRNR006078"/>
    </source>
</evidence>
<geneLocation type="plasmid" evidence="5 6">
    <name>unnamed1</name>
</geneLocation>
<dbReference type="Proteomes" id="UP000662986">
    <property type="component" value="Plasmid unnamed1"/>
</dbReference>
<dbReference type="GO" id="GO:0016301">
    <property type="term" value="F:kinase activity"/>
    <property type="evidence" value="ECO:0007669"/>
    <property type="project" value="UniProtKB-KW"/>
</dbReference>